<dbReference type="Proteomes" id="UP000186817">
    <property type="component" value="Unassembled WGS sequence"/>
</dbReference>
<evidence type="ECO:0000313" key="2">
    <source>
        <dbReference type="EMBL" id="OLQ01043.1"/>
    </source>
</evidence>
<comment type="caution">
    <text evidence="2">The sequence shown here is derived from an EMBL/GenBank/DDBJ whole genome shotgun (WGS) entry which is preliminary data.</text>
</comment>
<dbReference type="Pfam" id="PF00651">
    <property type="entry name" value="BTB"/>
    <property type="match status" value="1"/>
</dbReference>
<dbReference type="Gene3D" id="1.25.40.420">
    <property type="match status" value="1"/>
</dbReference>
<sequence>MLLGTSTFATWFCITMLKYVQLKDFDAYKDFKATPWGLSLSHLSRSLQVLRFTCVINALSLALLSGILWQDEPPSDGDAERTRRRSRSRGLTSMSEHLAVDDKEVYMAVVQQLARRGFRLSSLLDFWERLLEGGMRLPLAELKKRDVREGGMGGESGRQIMMTALRFATRRSLTNDVVRQAIIPRSKVGDEGFALASLWSDGQGMLPRTMVTHNWTNTFANLAPCSTYDEIVAQIVTKPGFARVKEDLGEKMDLTYWVCAFSVNQHASICGGFGREPPPYTFEWKAWHAKTCDSVTGEPFTPCTCKMEKIFCHEDNEDPRCELNKFDDMMHHIYVGEKVAGFGQLIVVDNHFEVLYRAWCVAEIVEANVLQIPSRIEVPSQEAVDRNYDRLALLDVRDCSASSPRDKAMILSKIADVAAFNERLLDLVFSSETGLFSKWVDGQERSRQKWSFLPMHEKTFLAACALHHGCPIASERVWERCVMCRQSSYRQTQEEVEAHAQHDGLLETSRSLLLILLGGAEFLHFVPDDEATQRIERLLLLVELSAAMPLRSLDDGILEVLGHRRRGCRLPSRGAAPRRATFPRTASGWQVPARKALSQDMQALWETGPYGDVQFHVQGEVLKAHSPILRARSAVFATALASGMQESVSKTIVIEDRPSDTFKALLQFLYTDDLAGLEEKMAKQDGSPDVFQMLALLDVNHNYEVTRLQQWLQQWCEIQLCQELTVPDVCSVLSKAHLLHAKQLEEVCVPYITEHMVEVVKQPAYTVLLKTCPQLIVKICLFAQACPRQRQQWWQQQLPRVSRYGSTCFGIRSCLLQFVEKVFCTLDQSGDSSLKGELRCELWRGPVCRCANILNLCKTYYEDCNHVRRVGDQDHHYGKADLQATSTSSPPSLRVGSRAAMSRLPHEARVSAGAVCQFVGSFDRVAALSGGS</sequence>
<dbReference type="SMART" id="SM00225">
    <property type="entry name" value="BTB"/>
    <property type="match status" value="1"/>
</dbReference>
<organism evidence="2 3">
    <name type="scientific">Symbiodinium microadriaticum</name>
    <name type="common">Dinoflagellate</name>
    <name type="synonym">Zooxanthella microadriatica</name>
    <dbReference type="NCBI Taxonomy" id="2951"/>
    <lineage>
        <taxon>Eukaryota</taxon>
        <taxon>Sar</taxon>
        <taxon>Alveolata</taxon>
        <taxon>Dinophyceae</taxon>
        <taxon>Suessiales</taxon>
        <taxon>Symbiodiniaceae</taxon>
        <taxon>Symbiodinium</taxon>
    </lineage>
</organism>
<dbReference type="SUPFAM" id="SSF54695">
    <property type="entry name" value="POZ domain"/>
    <property type="match status" value="1"/>
</dbReference>
<dbReference type="PROSITE" id="PS50097">
    <property type="entry name" value="BTB"/>
    <property type="match status" value="1"/>
</dbReference>
<dbReference type="EMBL" id="LSRX01000306">
    <property type="protein sequence ID" value="OLQ01043.1"/>
    <property type="molecule type" value="Genomic_DNA"/>
</dbReference>
<dbReference type="CDD" id="cd18186">
    <property type="entry name" value="BTB_POZ_ZBTB_KLHL-like"/>
    <property type="match status" value="1"/>
</dbReference>
<proteinExistence type="predicted"/>
<dbReference type="OrthoDB" id="442805at2759"/>
<protein>
    <submittedName>
        <fullName evidence="2">BTB/POZ and MATH domain-containing protein 2</fullName>
    </submittedName>
</protein>
<dbReference type="InterPro" id="IPR000210">
    <property type="entry name" value="BTB/POZ_dom"/>
</dbReference>
<dbReference type="PANTHER" id="PTHR24413">
    <property type="entry name" value="SPECKLE-TYPE POZ PROTEIN"/>
    <property type="match status" value="1"/>
</dbReference>
<name>A0A1Q9E0V5_SYMMI</name>
<evidence type="ECO:0000259" key="1">
    <source>
        <dbReference type="PROSITE" id="PS50097"/>
    </source>
</evidence>
<keyword evidence="3" id="KW-1185">Reference proteome</keyword>
<evidence type="ECO:0000313" key="3">
    <source>
        <dbReference type="Proteomes" id="UP000186817"/>
    </source>
</evidence>
<feature type="domain" description="BTB" evidence="1">
    <location>
        <begin position="611"/>
        <end position="678"/>
    </location>
</feature>
<dbReference type="Gene3D" id="3.30.710.10">
    <property type="entry name" value="Potassium Channel Kv1.1, Chain A"/>
    <property type="match status" value="1"/>
</dbReference>
<reference evidence="2 3" key="1">
    <citation type="submission" date="2016-02" db="EMBL/GenBank/DDBJ databases">
        <title>Genome analysis of coral dinoflagellate symbionts highlights evolutionary adaptations to a symbiotic lifestyle.</title>
        <authorList>
            <person name="Aranda M."/>
            <person name="Li Y."/>
            <person name="Liew Y.J."/>
            <person name="Baumgarten S."/>
            <person name="Simakov O."/>
            <person name="Wilson M."/>
            <person name="Piel J."/>
            <person name="Ashoor H."/>
            <person name="Bougouffa S."/>
            <person name="Bajic V.B."/>
            <person name="Ryu T."/>
            <person name="Ravasi T."/>
            <person name="Bayer T."/>
            <person name="Micklem G."/>
            <person name="Kim H."/>
            <person name="Bhak J."/>
            <person name="Lajeunesse T.C."/>
            <person name="Voolstra C.R."/>
        </authorList>
    </citation>
    <scope>NUCLEOTIDE SEQUENCE [LARGE SCALE GENOMIC DNA]</scope>
    <source>
        <strain evidence="2 3">CCMP2467</strain>
    </source>
</reference>
<dbReference type="AlphaFoldDB" id="A0A1Q9E0V5"/>
<gene>
    <name evidence="2" type="primary">BPM2</name>
    <name evidence="2" type="ORF">AK812_SmicGene16232</name>
</gene>
<dbReference type="InterPro" id="IPR011333">
    <property type="entry name" value="SKP1/BTB/POZ_sf"/>
</dbReference>
<accession>A0A1Q9E0V5</accession>